<proteinExistence type="predicted"/>
<dbReference type="InterPro" id="IPR036397">
    <property type="entry name" value="RNaseH_sf"/>
</dbReference>
<gene>
    <name evidence="4" type="ORF">U9M48_040026</name>
</gene>
<reference evidence="4 5" key="1">
    <citation type="submission" date="2024-02" db="EMBL/GenBank/DDBJ databases">
        <title>High-quality chromosome-scale genome assembly of Pensacola bahiagrass (Paspalum notatum Flugge var. saurae).</title>
        <authorList>
            <person name="Vega J.M."/>
            <person name="Podio M."/>
            <person name="Orjuela J."/>
            <person name="Siena L.A."/>
            <person name="Pessino S.C."/>
            <person name="Combes M.C."/>
            <person name="Mariac C."/>
            <person name="Albertini E."/>
            <person name="Pupilli F."/>
            <person name="Ortiz J.P.A."/>
            <person name="Leblanc O."/>
        </authorList>
    </citation>
    <scope>NUCLEOTIDE SEQUENCE [LARGE SCALE GENOMIC DNA]</scope>
    <source>
        <strain evidence="4">R1</strain>
        <tissue evidence="4">Leaf</tissue>
    </source>
</reference>
<feature type="domain" description="Integrase catalytic" evidence="3">
    <location>
        <begin position="160"/>
        <end position="317"/>
    </location>
</feature>
<accession>A0AAQ3URE9</accession>
<dbReference type="SUPFAM" id="SSF53098">
    <property type="entry name" value="Ribonuclease H-like"/>
    <property type="match status" value="1"/>
</dbReference>
<dbReference type="AlphaFoldDB" id="A0AAQ3URE9"/>
<feature type="region of interest" description="Disordered" evidence="1">
    <location>
        <begin position="21"/>
        <end position="43"/>
    </location>
</feature>
<keyword evidence="2" id="KW-0472">Membrane</keyword>
<feature type="transmembrane region" description="Helical" evidence="2">
    <location>
        <begin position="150"/>
        <end position="175"/>
    </location>
</feature>
<dbReference type="InterPro" id="IPR001584">
    <property type="entry name" value="Integrase_cat-core"/>
</dbReference>
<protein>
    <recommendedName>
        <fullName evidence="3">Integrase catalytic domain-containing protein</fullName>
    </recommendedName>
</protein>
<dbReference type="GO" id="GO:0003676">
    <property type="term" value="F:nucleic acid binding"/>
    <property type="evidence" value="ECO:0007669"/>
    <property type="project" value="InterPro"/>
</dbReference>
<dbReference type="Gene3D" id="3.30.420.10">
    <property type="entry name" value="Ribonuclease H-like superfamily/Ribonuclease H"/>
    <property type="match status" value="1"/>
</dbReference>
<dbReference type="Pfam" id="PF07727">
    <property type="entry name" value="RVT_2"/>
    <property type="match status" value="1"/>
</dbReference>
<dbReference type="EMBL" id="CP144753">
    <property type="protein sequence ID" value="WVZ94089.1"/>
    <property type="molecule type" value="Genomic_DNA"/>
</dbReference>
<evidence type="ECO:0000313" key="5">
    <source>
        <dbReference type="Proteomes" id="UP001341281"/>
    </source>
</evidence>
<evidence type="ECO:0000256" key="1">
    <source>
        <dbReference type="SAM" id="MobiDB-lite"/>
    </source>
</evidence>
<organism evidence="4 5">
    <name type="scientific">Paspalum notatum var. saurae</name>
    <dbReference type="NCBI Taxonomy" id="547442"/>
    <lineage>
        <taxon>Eukaryota</taxon>
        <taxon>Viridiplantae</taxon>
        <taxon>Streptophyta</taxon>
        <taxon>Embryophyta</taxon>
        <taxon>Tracheophyta</taxon>
        <taxon>Spermatophyta</taxon>
        <taxon>Magnoliopsida</taxon>
        <taxon>Liliopsida</taxon>
        <taxon>Poales</taxon>
        <taxon>Poaceae</taxon>
        <taxon>PACMAD clade</taxon>
        <taxon>Panicoideae</taxon>
        <taxon>Andropogonodae</taxon>
        <taxon>Paspaleae</taxon>
        <taxon>Paspalinae</taxon>
        <taxon>Paspalum</taxon>
    </lineage>
</organism>
<dbReference type="PANTHER" id="PTHR11439">
    <property type="entry name" value="GAG-POL-RELATED RETROTRANSPOSON"/>
    <property type="match status" value="1"/>
</dbReference>
<dbReference type="InterPro" id="IPR012337">
    <property type="entry name" value="RNaseH-like_sf"/>
</dbReference>
<evidence type="ECO:0000259" key="3">
    <source>
        <dbReference type="PROSITE" id="PS50994"/>
    </source>
</evidence>
<dbReference type="InterPro" id="IPR057670">
    <property type="entry name" value="SH3_retrovirus"/>
</dbReference>
<feature type="transmembrane region" description="Helical" evidence="2">
    <location>
        <begin position="181"/>
        <end position="202"/>
    </location>
</feature>
<keyword evidence="5" id="KW-1185">Reference proteome</keyword>
<dbReference type="PANTHER" id="PTHR11439:SF461">
    <property type="entry name" value="OS10G0432200 PROTEIN"/>
    <property type="match status" value="1"/>
</dbReference>
<keyword evidence="2" id="KW-1133">Transmembrane helix</keyword>
<dbReference type="Proteomes" id="UP001341281">
    <property type="component" value="Chromosome 09"/>
</dbReference>
<evidence type="ECO:0000313" key="4">
    <source>
        <dbReference type="EMBL" id="WVZ94089.1"/>
    </source>
</evidence>
<evidence type="ECO:0000256" key="2">
    <source>
        <dbReference type="SAM" id="Phobius"/>
    </source>
</evidence>
<name>A0AAQ3URE9_PASNO</name>
<dbReference type="InterPro" id="IPR013103">
    <property type="entry name" value="RVT_2"/>
</dbReference>
<dbReference type="PROSITE" id="PS50994">
    <property type="entry name" value="INTEGRASE"/>
    <property type="match status" value="1"/>
</dbReference>
<dbReference type="GO" id="GO:0015074">
    <property type="term" value="P:DNA integration"/>
    <property type="evidence" value="ECO:0007669"/>
    <property type="project" value="InterPro"/>
</dbReference>
<dbReference type="Pfam" id="PF25597">
    <property type="entry name" value="SH3_retrovirus"/>
    <property type="match status" value="1"/>
</dbReference>
<dbReference type="CDD" id="cd09272">
    <property type="entry name" value="RNase_HI_RT_Ty1"/>
    <property type="match status" value="1"/>
</dbReference>
<sequence length="785" mass="86969">MLMLLRRLAASSPSGVATLPAGSSGSAAASQSSTQGPPGSSHGSPGWYWPSGILSVFGSLTGFDFLPLRLPVNTFLMLFVRSFLRKVVSTATYLINIQPSSALHGGIPLERLCGKAPDYSDLRLFVCYVLLELRERTKLTAQSIECLFRIYLFLLPLSSTIVTFFVSYVIFVVIVTRVTRLVLALVVVILGVFGSLTGFVFLPLCLPVLTAPLWLLRPLHLLISGIIGEYLSDALRQVLSAQGTLAQFSCPGAHAQNGVAKRKHRHLLETARALMLASSVPSHFWAEAVSTTTYLINIQPSSALHGGIPLERYSAEHKGYRCWDPVGRRMRISRDVVFDESRPFYPRPSSDASLASLARLVARGFQQEHGRDYDETFAPVAHMTTVRALLAVASVRAWSISQLDVKNAFLNGELREEVYMQPPPGYSVPEGMVCCLRRSLYGLKQAPRAWFQRFASVVTAAGFSASAHDPALFIHTSSRGRTLLLLYVDDMIITGDDPQFIAFVKARLSEQFLMSDLGPLHYFLGIEEKYIQGLLDRASITDHKTEETPMELNLHLSATDGEPLDDPTRYRHIVGSLVYLGVTRPDISYSVHILSQFVSAPTQLHYSHLLRVLRYLRRTMSRRLFFPRSSSLQLQAYGDATWASDSSNRRSLSAYCVFLGGSLIAWKTKKQTAVSRSSTEAELRAMALVTAEVTWLRWLLADFGVSVSIPTPLLTDSTGAISIARDPVKHELTKYIGVDAYYTRAQVQDGVVTLRYVPSELQLADFLTKAQTKAQHSFYLSKLST</sequence>
<dbReference type="SUPFAM" id="SSF56672">
    <property type="entry name" value="DNA/RNA polymerases"/>
    <property type="match status" value="1"/>
</dbReference>
<keyword evidence="2" id="KW-0812">Transmembrane</keyword>
<dbReference type="InterPro" id="IPR043502">
    <property type="entry name" value="DNA/RNA_pol_sf"/>
</dbReference>